<evidence type="ECO:0000313" key="2">
    <source>
        <dbReference type="Proteomes" id="UP000245712"/>
    </source>
</evidence>
<protein>
    <submittedName>
        <fullName evidence="1">Uncharacterized protein</fullName>
    </submittedName>
</protein>
<keyword evidence="2" id="KW-1185">Reference proteome</keyword>
<organism evidence="1 2">
    <name type="scientific">Paraburkholderia unamae</name>
    <dbReference type="NCBI Taxonomy" id="219649"/>
    <lineage>
        <taxon>Bacteria</taxon>
        <taxon>Pseudomonadati</taxon>
        <taxon>Pseudomonadota</taxon>
        <taxon>Betaproteobacteria</taxon>
        <taxon>Burkholderiales</taxon>
        <taxon>Burkholderiaceae</taxon>
        <taxon>Paraburkholderia</taxon>
    </lineage>
</organism>
<reference evidence="1 2" key="1">
    <citation type="submission" date="2018-05" db="EMBL/GenBank/DDBJ databases">
        <title>Genomic Encyclopedia of Type Strains, Phase IV (KMG-V): Genome sequencing to study the core and pangenomes of soil and plant-associated prokaryotes.</title>
        <authorList>
            <person name="Whitman W."/>
        </authorList>
    </citation>
    <scope>NUCLEOTIDE SEQUENCE [LARGE SCALE GENOMIC DNA]</scope>
    <source>
        <strain evidence="1 2">SCZa-39</strain>
    </source>
</reference>
<accession>A0ABX5KUQ5</accession>
<name>A0ABX5KUQ5_9BURK</name>
<evidence type="ECO:0000313" key="1">
    <source>
        <dbReference type="EMBL" id="PVX97395.1"/>
    </source>
</evidence>
<sequence>MWAIHGIGARRAPRATVTHAVARRRLDDVEMVERVGFRARDDIVSVSLKV</sequence>
<dbReference type="Proteomes" id="UP000245712">
    <property type="component" value="Unassembled WGS sequence"/>
</dbReference>
<proteinExistence type="predicted"/>
<gene>
    <name evidence="1" type="ORF">C7402_101104</name>
</gene>
<dbReference type="EMBL" id="QEOB01000001">
    <property type="protein sequence ID" value="PVX97395.1"/>
    <property type="molecule type" value="Genomic_DNA"/>
</dbReference>
<comment type="caution">
    <text evidence="1">The sequence shown here is derived from an EMBL/GenBank/DDBJ whole genome shotgun (WGS) entry which is preliminary data.</text>
</comment>